<reference evidence="1 2" key="1">
    <citation type="submission" date="2019-04" db="EMBL/GenBank/DDBJ databases">
        <title>Genome of a novel bacterium Candidatus Jettenia ecosi reconstructed from metagenome of an anammox bioreactor.</title>
        <authorList>
            <person name="Mardanov A.V."/>
            <person name="Beletsky A.V."/>
            <person name="Ravin N.V."/>
            <person name="Botchkova E.A."/>
            <person name="Litti Y.V."/>
            <person name="Nozhevnikova A.N."/>
        </authorList>
    </citation>
    <scope>NUCLEOTIDE SEQUENCE [LARGE SCALE GENOMIC DNA]</scope>
    <source>
        <strain evidence="1">J2</strain>
    </source>
</reference>
<dbReference type="EMBL" id="SULG01000103">
    <property type="protein sequence ID" value="TLD40415.1"/>
    <property type="molecule type" value="Genomic_DNA"/>
</dbReference>
<dbReference type="AlphaFoldDB" id="A0A533Q769"/>
<organism evidence="1 2">
    <name type="scientific">Candidatus Jettenia ecosi</name>
    <dbReference type="NCBI Taxonomy" id="2494326"/>
    <lineage>
        <taxon>Bacteria</taxon>
        <taxon>Pseudomonadati</taxon>
        <taxon>Planctomycetota</taxon>
        <taxon>Candidatus Brocadiia</taxon>
        <taxon>Candidatus Brocadiales</taxon>
        <taxon>Candidatus Brocadiaceae</taxon>
        <taxon>Candidatus Jettenia</taxon>
    </lineage>
</organism>
<name>A0A533Q769_9BACT</name>
<protein>
    <submittedName>
        <fullName evidence="1">Uncharacterized protein</fullName>
    </submittedName>
</protein>
<gene>
    <name evidence="1" type="ORF">JETT_3323</name>
</gene>
<comment type="caution">
    <text evidence="1">The sequence shown here is derived from an EMBL/GenBank/DDBJ whole genome shotgun (WGS) entry which is preliminary data.</text>
</comment>
<dbReference type="Proteomes" id="UP000319783">
    <property type="component" value="Unassembled WGS sequence"/>
</dbReference>
<evidence type="ECO:0000313" key="2">
    <source>
        <dbReference type="Proteomes" id="UP000319783"/>
    </source>
</evidence>
<evidence type="ECO:0000313" key="1">
    <source>
        <dbReference type="EMBL" id="TLD40415.1"/>
    </source>
</evidence>
<sequence>MNHTRDYLWQEKRKILRFLPNKKAEPMQGKALAHMHQAM</sequence>
<proteinExistence type="predicted"/>
<accession>A0A533Q769</accession>